<dbReference type="EMBL" id="VSSQ01064509">
    <property type="protein sequence ID" value="MPN17394.1"/>
    <property type="molecule type" value="Genomic_DNA"/>
</dbReference>
<dbReference type="InterPro" id="IPR050640">
    <property type="entry name" value="Bact_2-comp_sensor_kinase"/>
</dbReference>
<gene>
    <name evidence="2" type="primary">ypdA_15</name>
    <name evidence="2" type="ORF">SDC9_164747</name>
</gene>
<dbReference type="InterPro" id="IPR005467">
    <property type="entry name" value="His_kinase_dom"/>
</dbReference>
<dbReference type="PANTHER" id="PTHR34220:SF7">
    <property type="entry name" value="SENSOR HISTIDINE KINASE YPDA"/>
    <property type="match status" value="1"/>
</dbReference>
<comment type="caution">
    <text evidence="2">The sequence shown here is derived from an EMBL/GenBank/DDBJ whole genome shotgun (WGS) entry which is preliminary data.</text>
</comment>
<evidence type="ECO:0000259" key="1">
    <source>
        <dbReference type="PROSITE" id="PS50109"/>
    </source>
</evidence>
<dbReference type="SUPFAM" id="SSF55874">
    <property type="entry name" value="ATPase domain of HSP90 chaperone/DNA topoisomerase II/histidine kinase"/>
    <property type="match status" value="1"/>
</dbReference>
<reference evidence="2" key="1">
    <citation type="submission" date="2019-08" db="EMBL/GenBank/DDBJ databases">
        <authorList>
            <person name="Kucharzyk K."/>
            <person name="Murdoch R.W."/>
            <person name="Higgins S."/>
            <person name="Loffler F."/>
        </authorList>
    </citation>
    <scope>NUCLEOTIDE SEQUENCE</scope>
</reference>
<proteinExistence type="predicted"/>
<feature type="domain" description="Histidine kinase" evidence="1">
    <location>
        <begin position="10"/>
        <end position="111"/>
    </location>
</feature>
<organism evidence="2">
    <name type="scientific">bioreactor metagenome</name>
    <dbReference type="NCBI Taxonomy" id="1076179"/>
    <lineage>
        <taxon>unclassified sequences</taxon>
        <taxon>metagenomes</taxon>
        <taxon>ecological metagenomes</taxon>
    </lineage>
</organism>
<dbReference type="Gene3D" id="3.30.565.10">
    <property type="entry name" value="Histidine kinase-like ATPase, C-terminal domain"/>
    <property type="match status" value="1"/>
</dbReference>
<protein>
    <submittedName>
        <fullName evidence="2">Sensor histidine kinase YpdA</fullName>
        <ecNumber evidence="2">2.7.13.3</ecNumber>
    </submittedName>
</protein>
<accession>A0A645FZU9</accession>
<dbReference type="PANTHER" id="PTHR34220">
    <property type="entry name" value="SENSOR HISTIDINE KINASE YPDA"/>
    <property type="match status" value="1"/>
</dbReference>
<name>A0A645FZU9_9ZZZZ</name>
<evidence type="ECO:0000313" key="2">
    <source>
        <dbReference type="EMBL" id="MPN17394.1"/>
    </source>
</evidence>
<keyword evidence="2" id="KW-0418">Kinase</keyword>
<dbReference type="InterPro" id="IPR036890">
    <property type="entry name" value="HATPase_C_sf"/>
</dbReference>
<dbReference type="AlphaFoldDB" id="A0A645FZU9"/>
<dbReference type="EC" id="2.7.13.3" evidence="2"/>
<dbReference type="PROSITE" id="PS50109">
    <property type="entry name" value="HIS_KIN"/>
    <property type="match status" value="1"/>
</dbReference>
<dbReference type="InterPro" id="IPR003594">
    <property type="entry name" value="HATPase_dom"/>
</dbReference>
<dbReference type="SMART" id="SM00387">
    <property type="entry name" value="HATPase_c"/>
    <property type="match status" value="1"/>
</dbReference>
<dbReference type="GO" id="GO:0004673">
    <property type="term" value="F:protein histidine kinase activity"/>
    <property type="evidence" value="ECO:0007669"/>
    <property type="project" value="UniProtKB-EC"/>
</dbReference>
<dbReference type="Pfam" id="PF02518">
    <property type="entry name" value="HATPase_c"/>
    <property type="match status" value="1"/>
</dbReference>
<sequence>MDVQIPIFTLQPLVENAVKHGLLAQEQGGTVTILIKNDQNRVLICINDNGQGIAPELLSKIMTHGFGKGAGVGLSNVNERLKVIYGPQYALAIDSVLGIGTNVRFSIPIKSSEGVVA</sequence>
<keyword evidence="2" id="KW-0808">Transferase</keyword>